<evidence type="ECO:0000313" key="3">
    <source>
        <dbReference type="Proteomes" id="UP001295684"/>
    </source>
</evidence>
<name>A0AAD1XG64_EUPCR</name>
<gene>
    <name evidence="2" type="ORF">ECRASSUSDP1_LOCUS12372</name>
</gene>
<keyword evidence="3" id="KW-1185">Reference proteome</keyword>
<dbReference type="AlphaFoldDB" id="A0AAD1XG64"/>
<dbReference type="Proteomes" id="UP001295684">
    <property type="component" value="Unassembled WGS sequence"/>
</dbReference>
<accession>A0AAD1XG64</accession>
<feature type="transmembrane region" description="Helical" evidence="1">
    <location>
        <begin position="556"/>
        <end position="580"/>
    </location>
</feature>
<keyword evidence="1" id="KW-0812">Transmembrane</keyword>
<feature type="transmembrane region" description="Helical" evidence="1">
    <location>
        <begin position="680"/>
        <end position="697"/>
    </location>
</feature>
<comment type="caution">
    <text evidence="2">The sequence shown here is derived from an EMBL/GenBank/DDBJ whole genome shotgun (WGS) entry which is preliminary data.</text>
</comment>
<evidence type="ECO:0000313" key="2">
    <source>
        <dbReference type="EMBL" id="CAI2371052.1"/>
    </source>
</evidence>
<dbReference type="EMBL" id="CAMPGE010012275">
    <property type="protein sequence ID" value="CAI2371052.1"/>
    <property type="molecule type" value="Genomic_DNA"/>
</dbReference>
<feature type="transmembrane region" description="Helical" evidence="1">
    <location>
        <begin position="738"/>
        <end position="759"/>
    </location>
</feature>
<keyword evidence="1" id="KW-1133">Transmembrane helix</keyword>
<proteinExistence type="predicted"/>
<feature type="transmembrane region" description="Helical" evidence="1">
    <location>
        <begin position="600"/>
        <end position="621"/>
    </location>
</feature>
<sequence>MVLTEITISDLTINHSSQISVDELLSMDSYSKSETYRSLIVGTFISATNDITYYSYSLPKSTANFGIKIGCTTSCGTMRSAKAAIIEAYDLIAVGYINDNQVDALILIGLTNGTYAGDYKTRASGHQSINRNIVAIGQLADSDKLFMMSSFTGEYLIWIYDISSKFFARSYAESVEMTFMTAKFGYFLLATHESTQNDPYMYKIPFDDTFISAAVQISDPLMDTPGTPSITVVSTFTANSVTSDRTLSSLSISSTSNTEIQINQRNLVPLNTRNSSYQMINVPAGGKNTIDFTSPCLADASYTLSASIGTNQNDEGSPSWISLNDDYSAIIADAPEIEDSKNTFYIGIDFKYSSYVYTQFSTIKLFNCGISNCNGCEYDTKDGHCISCKDGYQLSQDGKSCTREVLPTETLAATTTAVIIASAGIGAMSSIASSGSGSSAIWAVMNQYQLYLLFPLLQSYLPAEFVFYLTEFELFNFDFNFLEKVKVPGLEYLASELNYKASNGIFEKNGISSGSFFVNQFQFFKAMVIIGTLNFLFIALYYLLPKLRNTWLKKLYKWLISFFYFSVYIRLILETFLFAFISCLLEFTTFSSFTKNSVSYLISVVFLLGFIGLPFLVYFHFKRYNTDGEVKETSKLAEFYEGYAKGKRNKLYVIIFLVRRIVTAFCLVCMRNTSVPMRCTIFFIIQFLYFQYLVFNMPFESKNDNIIEVLNESVFFVLSFIIAMFQEENDWKSWMSPALIMIIMVNGFVISGVICIGSCRLKQGGRKCKEW</sequence>
<reference evidence="2" key="1">
    <citation type="submission" date="2023-07" db="EMBL/GenBank/DDBJ databases">
        <authorList>
            <consortium name="AG Swart"/>
            <person name="Singh M."/>
            <person name="Singh A."/>
            <person name="Seah K."/>
            <person name="Emmerich C."/>
        </authorList>
    </citation>
    <scope>NUCLEOTIDE SEQUENCE</scope>
    <source>
        <strain evidence="2">DP1</strain>
    </source>
</reference>
<feature type="transmembrane region" description="Helical" evidence="1">
    <location>
        <begin position="523"/>
        <end position="544"/>
    </location>
</feature>
<evidence type="ECO:0000256" key="1">
    <source>
        <dbReference type="SAM" id="Phobius"/>
    </source>
</evidence>
<keyword evidence="1" id="KW-0472">Membrane</keyword>
<organism evidence="2 3">
    <name type="scientific">Euplotes crassus</name>
    <dbReference type="NCBI Taxonomy" id="5936"/>
    <lineage>
        <taxon>Eukaryota</taxon>
        <taxon>Sar</taxon>
        <taxon>Alveolata</taxon>
        <taxon>Ciliophora</taxon>
        <taxon>Intramacronucleata</taxon>
        <taxon>Spirotrichea</taxon>
        <taxon>Hypotrichia</taxon>
        <taxon>Euplotida</taxon>
        <taxon>Euplotidae</taxon>
        <taxon>Moneuplotes</taxon>
    </lineage>
</organism>
<feature type="transmembrane region" description="Helical" evidence="1">
    <location>
        <begin position="709"/>
        <end position="726"/>
    </location>
</feature>
<feature type="transmembrane region" description="Helical" evidence="1">
    <location>
        <begin position="651"/>
        <end position="674"/>
    </location>
</feature>
<protein>
    <submittedName>
        <fullName evidence="2">Uncharacterized protein</fullName>
    </submittedName>
</protein>